<accession>A0AAI9TFJ3</accession>
<comment type="caution">
    <text evidence="1">The sequence shown here is derived from an EMBL/GenBank/DDBJ whole genome shotgun (WGS) entry which is preliminary data.</text>
</comment>
<protein>
    <submittedName>
        <fullName evidence="1">Uncharacterized protein</fullName>
    </submittedName>
</protein>
<dbReference type="EMBL" id="LACB01000243">
    <property type="protein sequence ID" value="KAJ9485838.1"/>
    <property type="molecule type" value="Genomic_DNA"/>
</dbReference>
<dbReference type="AlphaFoldDB" id="A0AAI9TFJ3"/>
<dbReference type="Proteomes" id="UP001227192">
    <property type="component" value="Unassembled WGS sequence"/>
</dbReference>
<proteinExistence type="predicted"/>
<reference evidence="1" key="2">
    <citation type="journal article" date="2016" name="Fungal Biol.">
        <title>Ochratoxin A production by Penicillium thymicola.</title>
        <authorList>
            <person name="Nguyen H.D.T."/>
            <person name="McMullin D.R."/>
            <person name="Ponomareva E."/>
            <person name="Riley R."/>
            <person name="Pomraning K.R."/>
            <person name="Baker S.E."/>
            <person name="Seifert K.A."/>
        </authorList>
    </citation>
    <scope>NUCLEOTIDE SEQUENCE</scope>
    <source>
        <strain evidence="1">DAOM 180753</strain>
    </source>
</reference>
<gene>
    <name evidence="1" type="ORF">VN97_g7508</name>
</gene>
<organism evidence="1 2">
    <name type="scientific">Penicillium thymicola</name>
    <dbReference type="NCBI Taxonomy" id="293382"/>
    <lineage>
        <taxon>Eukaryota</taxon>
        <taxon>Fungi</taxon>
        <taxon>Dikarya</taxon>
        <taxon>Ascomycota</taxon>
        <taxon>Pezizomycotina</taxon>
        <taxon>Eurotiomycetes</taxon>
        <taxon>Eurotiomycetidae</taxon>
        <taxon>Eurotiales</taxon>
        <taxon>Aspergillaceae</taxon>
        <taxon>Penicillium</taxon>
    </lineage>
</organism>
<name>A0AAI9TFJ3_PENTH</name>
<evidence type="ECO:0000313" key="2">
    <source>
        <dbReference type="Proteomes" id="UP001227192"/>
    </source>
</evidence>
<reference evidence="1" key="1">
    <citation type="submission" date="2015-06" db="EMBL/GenBank/DDBJ databases">
        <authorList>
            <person name="Nguyen H."/>
        </authorList>
    </citation>
    <scope>NUCLEOTIDE SEQUENCE</scope>
    <source>
        <strain evidence="1">DAOM 180753</strain>
    </source>
</reference>
<keyword evidence="2" id="KW-1185">Reference proteome</keyword>
<evidence type="ECO:0000313" key="1">
    <source>
        <dbReference type="EMBL" id="KAJ9485838.1"/>
    </source>
</evidence>
<sequence>MSSSSVAAISSFSQVSAHSMGFCSISSTSAPFDGPVVVDRMGFLRSPLRAGGPYLCSLPAHTVTAGSHYDADTVYQIEGYAAQVLDDLQLEYQGIRLVGRHPQPNFTKPQRYHDQATEAI</sequence>